<dbReference type="EMBL" id="JPMV01000036">
    <property type="protein sequence ID" value="KGI80099.1"/>
    <property type="molecule type" value="Genomic_DNA"/>
</dbReference>
<name>A0A099D245_9ACTN</name>
<organism evidence="2 5">
    <name type="scientific">Actinopolyspora erythraea</name>
    <dbReference type="NCBI Taxonomy" id="414996"/>
    <lineage>
        <taxon>Bacteria</taxon>
        <taxon>Bacillati</taxon>
        <taxon>Actinomycetota</taxon>
        <taxon>Actinomycetes</taxon>
        <taxon>Actinopolysporales</taxon>
        <taxon>Actinopolysporaceae</taxon>
        <taxon>Actinopolyspora</taxon>
    </lineage>
</organism>
<keyword evidence="4" id="KW-1185">Reference proteome</keyword>
<dbReference type="Pfam" id="PF22513">
    <property type="entry name" value="FitA-like_RHH"/>
    <property type="match status" value="1"/>
</dbReference>
<evidence type="ECO:0000313" key="2">
    <source>
        <dbReference type="EMBL" id="ASU77705.1"/>
    </source>
</evidence>
<dbReference type="InterPro" id="IPR053853">
    <property type="entry name" value="FitA-like_RHH"/>
</dbReference>
<dbReference type="eggNOG" id="ENOG503396K">
    <property type="taxonomic scope" value="Bacteria"/>
</dbReference>
<evidence type="ECO:0000313" key="5">
    <source>
        <dbReference type="Proteomes" id="UP000215043"/>
    </source>
</evidence>
<sequence length="95" mass="10347">MRQLITRIDDELHGRLKAKAASESRSMNELVTEALSRVVDGPAGHRTVRQRARASGLLAEVQPPDNVLSLDELEAATRGLGRSASEALEADRGDW</sequence>
<evidence type="ECO:0000313" key="3">
    <source>
        <dbReference type="EMBL" id="KGI80099.1"/>
    </source>
</evidence>
<evidence type="ECO:0000313" key="4">
    <source>
        <dbReference type="Proteomes" id="UP000029737"/>
    </source>
</evidence>
<evidence type="ECO:0000259" key="1">
    <source>
        <dbReference type="Pfam" id="PF22513"/>
    </source>
</evidence>
<dbReference type="RefSeq" id="WP_043576808.1">
    <property type="nucleotide sequence ID" value="NZ_CP022752.1"/>
</dbReference>
<dbReference type="Proteomes" id="UP000215043">
    <property type="component" value="Chromosome"/>
</dbReference>
<dbReference type="OrthoDB" id="3627504at2"/>
<accession>A0A099D245</accession>
<dbReference type="AlphaFoldDB" id="A0A099D245"/>
<proteinExistence type="predicted"/>
<dbReference type="InterPro" id="IPR010985">
    <property type="entry name" value="Ribbon_hlx_hlx"/>
</dbReference>
<dbReference type="EMBL" id="CP022752">
    <property type="protein sequence ID" value="ASU77705.1"/>
    <property type="molecule type" value="Genomic_DNA"/>
</dbReference>
<dbReference type="SUPFAM" id="SSF47598">
    <property type="entry name" value="Ribbon-helix-helix"/>
    <property type="match status" value="1"/>
</dbReference>
<dbReference type="InterPro" id="IPR013321">
    <property type="entry name" value="Arc_rbn_hlx_hlx"/>
</dbReference>
<feature type="domain" description="Antitoxin FitA-like ribbon-helix-helix" evidence="1">
    <location>
        <begin position="7"/>
        <end position="39"/>
    </location>
</feature>
<dbReference type="Gene3D" id="1.10.1220.10">
    <property type="entry name" value="Met repressor-like"/>
    <property type="match status" value="1"/>
</dbReference>
<protein>
    <submittedName>
        <fullName evidence="2">Toxin-antitoxin system HicB family antitoxin</fullName>
    </submittedName>
</protein>
<reference evidence="2 5" key="2">
    <citation type="submission" date="2017-08" db="EMBL/GenBank/DDBJ databases">
        <title>The complete genome sequence of moderately halophilic actinomycete Actinopolyspora erythraea YIM 90600, the producer of novel erythromycin, novel actinopolysporins A-C and tubercidin.</title>
        <authorList>
            <person name="Yin M."/>
            <person name="Tang S."/>
        </authorList>
    </citation>
    <scope>NUCLEOTIDE SEQUENCE [LARGE SCALE GENOMIC DNA]</scope>
    <source>
        <strain evidence="2 5">YIM 90600</strain>
    </source>
</reference>
<dbReference type="GO" id="GO:0006355">
    <property type="term" value="P:regulation of DNA-templated transcription"/>
    <property type="evidence" value="ECO:0007669"/>
    <property type="project" value="InterPro"/>
</dbReference>
<dbReference type="KEGG" id="aey:CDG81_04570"/>
<dbReference type="Proteomes" id="UP000029737">
    <property type="component" value="Unassembled WGS sequence"/>
</dbReference>
<reference evidence="3 4" key="1">
    <citation type="journal article" date="2014" name="PLoS ONE">
        <title>Identification and Characterization of a New Erythromycin Biosynthetic Gene Cluster in Actinopolyspora erythraea YIM90600, a Novel Erythronolide-Producing Halophilic Actinomycete Isolated from Salt Field.</title>
        <authorList>
            <person name="Chen D."/>
            <person name="Feng J."/>
            <person name="Huang L."/>
            <person name="Zhang Q."/>
            <person name="Wu J."/>
            <person name="Zhu X."/>
            <person name="Duan Y."/>
            <person name="Xu Z."/>
        </authorList>
    </citation>
    <scope>NUCLEOTIDE SEQUENCE [LARGE SCALE GENOMIC DNA]</scope>
    <source>
        <strain evidence="3 4">YIM90600</strain>
    </source>
</reference>
<dbReference type="HOGENOM" id="CLU_2366692_0_0_11"/>
<gene>
    <name evidence="2" type="ORF">CDG81_04570</name>
    <name evidence="3" type="ORF">IL38_19550</name>
</gene>